<feature type="domain" description="MoaB/Mog" evidence="1">
    <location>
        <begin position="40"/>
        <end position="213"/>
    </location>
</feature>
<dbReference type="Proteomes" id="UP001498771">
    <property type="component" value="Unassembled WGS sequence"/>
</dbReference>
<evidence type="ECO:0000313" key="3">
    <source>
        <dbReference type="Proteomes" id="UP001498771"/>
    </source>
</evidence>
<proteinExistence type="predicted"/>
<protein>
    <submittedName>
        <fullName evidence="2">MoaB/Mog domain-containing protein</fullName>
    </submittedName>
</protein>
<evidence type="ECO:0000313" key="2">
    <source>
        <dbReference type="EMBL" id="KAK7203259.1"/>
    </source>
</evidence>
<dbReference type="InterPro" id="IPR036425">
    <property type="entry name" value="MoaB/Mog-like_dom_sf"/>
</dbReference>
<dbReference type="PANTHER" id="PTHR47675">
    <property type="entry name" value="MOLYBDOPTERIN BINDING DOMAIN PROTEIN (AFU_ORTHOLOGUE AFUA_5G11210)"/>
    <property type="match status" value="1"/>
</dbReference>
<comment type="caution">
    <text evidence="2">The sequence shown here is derived from an EMBL/GenBank/DDBJ whole genome shotgun (WGS) entry which is preliminary data.</text>
</comment>
<reference evidence="2 3" key="1">
    <citation type="submission" date="2024-03" db="EMBL/GenBank/DDBJ databases">
        <title>Genome-scale model development and genomic sequencing of the oleaginous clade Lipomyces.</title>
        <authorList>
            <consortium name="Lawrence Berkeley National Laboratory"/>
            <person name="Czajka J.J."/>
            <person name="Han Y."/>
            <person name="Kim J."/>
            <person name="Mondo S.J."/>
            <person name="Hofstad B.A."/>
            <person name="Robles A."/>
            <person name="Haridas S."/>
            <person name="Riley R."/>
            <person name="LaButti K."/>
            <person name="Pangilinan J."/>
            <person name="Andreopoulos W."/>
            <person name="Lipzen A."/>
            <person name="Yan J."/>
            <person name="Wang M."/>
            <person name="Ng V."/>
            <person name="Grigoriev I.V."/>
            <person name="Spatafora J.W."/>
            <person name="Magnuson J.K."/>
            <person name="Baker S.E."/>
            <person name="Pomraning K.R."/>
        </authorList>
    </citation>
    <scope>NUCLEOTIDE SEQUENCE [LARGE SCALE GENOMIC DNA]</scope>
    <source>
        <strain evidence="2 3">Phaff 52-87</strain>
    </source>
</reference>
<accession>A0ABR1F095</accession>
<dbReference type="EMBL" id="JBBJBU010000012">
    <property type="protein sequence ID" value="KAK7203259.1"/>
    <property type="molecule type" value="Genomic_DNA"/>
</dbReference>
<dbReference type="Gene3D" id="3.40.980.10">
    <property type="entry name" value="MoaB/Mog-like domain"/>
    <property type="match status" value="1"/>
</dbReference>
<name>A0ABR1F095_9ASCO</name>
<dbReference type="SUPFAM" id="SSF53218">
    <property type="entry name" value="Molybdenum cofactor biosynthesis proteins"/>
    <property type="match status" value="1"/>
</dbReference>
<dbReference type="SMART" id="SM00852">
    <property type="entry name" value="MoCF_biosynth"/>
    <property type="match status" value="1"/>
</dbReference>
<dbReference type="CDD" id="cd00885">
    <property type="entry name" value="cinA"/>
    <property type="match status" value="1"/>
</dbReference>
<sequence length="304" mass="34169">MNWLSSARRYITTLSSYNFANKAFSTFRATMATHKLSTAACLIIGDEVLNGKIRDSNSYSFAKLCFEIGLDLKKVLVIGDEEDEIAEACRQLAANYDFVVTTGGIGPTHDDITYQSVAKAFELPLVLHEETVERMKRLGRRKIDPSDTEAVKAQMRMATLPCGKDATETEITYTVENSWVPVVCVMSKIYIFPGIPQLFNGLLKGLLPQIIPRIPESQRKHRLLVTTKKSESEIAHFLTEMQARADDKDIKIGSYPHMTMGINTVSIIGKEEYLDYMRELVKETEKTLDGKEISVEEEAKLSLT</sequence>
<keyword evidence="3" id="KW-1185">Reference proteome</keyword>
<dbReference type="PANTHER" id="PTHR47675:SF1">
    <property type="entry name" value="MOLYBDOPTERIN BINDING DOMAIN PROTEIN (AFU_ORTHOLOGUE AFUA_5G11210)"/>
    <property type="match status" value="1"/>
</dbReference>
<organism evidence="2 3">
    <name type="scientific">Myxozyma melibiosi</name>
    <dbReference type="NCBI Taxonomy" id="54550"/>
    <lineage>
        <taxon>Eukaryota</taxon>
        <taxon>Fungi</taxon>
        <taxon>Dikarya</taxon>
        <taxon>Ascomycota</taxon>
        <taxon>Saccharomycotina</taxon>
        <taxon>Lipomycetes</taxon>
        <taxon>Lipomycetales</taxon>
        <taxon>Lipomycetaceae</taxon>
        <taxon>Myxozyma</taxon>
    </lineage>
</organism>
<dbReference type="GeneID" id="90038918"/>
<dbReference type="Pfam" id="PF00994">
    <property type="entry name" value="MoCF_biosynth"/>
    <property type="match status" value="1"/>
</dbReference>
<dbReference type="InterPro" id="IPR001453">
    <property type="entry name" value="MoaB/Mog_dom"/>
</dbReference>
<dbReference type="RefSeq" id="XP_064766292.1">
    <property type="nucleotide sequence ID" value="XM_064913406.1"/>
</dbReference>
<gene>
    <name evidence="2" type="ORF">BZA70DRAFT_283239</name>
</gene>
<evidence type="ECO:0000259" key="1">
    <source>
        <dbReference type="SMART" id="SM00852"/>
    </source>
</evidence>